<evidence type="ECO:0000313" key="3">
    <source>
        <dbReference type="Proteomes" id="UP000199800"/>
    </source>
</evidence>
<gene>
    <name evidence="2" type="ORF">SAMN04487772_106147</name>
</gene>
<dbReference type="GO" id="GO:0051301">
    <property type="term" value="P:cell division"/>
    <property type="evidence" value="ECO:0007669"/>
    <property type="project" value="UniProtKB-KW"/>
</dbReference>
<dbReference type="EMBL" id="FOHN01000006">
    <property type="protein sequence ID" value="SET01249.1"/>
    <property type="molecule type" value="Genomic_DNA"/>
</dbReference>
<accession>A0A1I0B4F1</accession>
<keyword evidence="2" id="KW-0131">Cell cycle</keyword>
<feature type="coiled-coil region" evidence="1">
    <location>
        <begin position="67"/>
        <end position="136"/>
    </location>
</feature>
<reference evidence="2 3" key="1">
    <citation type="submission" date="2016-10" db="EMBL/GenBank/DDBJ databases">
        <authorList>
            <person name="de Groot N.N."/>
        </authorList>
    </citation>
    <scope>NUCLEOTIDE SEQUENCE [LARGE SCALE GENOMIC DNA]</scope>
    <source>
        <strain evidence="2 3">DSM 1801</strain>
    </source>
</reference>
<dbReference type="InterPro" id="IPR036192">
    <property type="entry name" value="Cell_div_ZapA-like_sf"/>
</dbReference>
<organism evidence="2 3">
    <name type="scientific">[Clostridium] polysaccharolyticum</name>
    <dbReference type="NCBI Taxonomy" id="29364"/>
    <lineage>
        <taxon>Bacteria</taxon>
        <taxon>Bacillati</taxon>
        <taxon>Bacillota</taxon>
        <taxon>Clostridia</taxon>
        <taxon>Lachnospirales</taxon>
        <taxon>Lachnospiraceae</taxon>
    </lineage>
</organism>
<evidence type="ECO:0000313" key="2">
    <source>
        <dbReference type="EMBL" id="SET01249.1"/>
    </source>
</evidence>
<keyword evidence="1" id="KW-0175">Coiled coil</keyword>
<dbReference type="Pfam" id="PF05164">
    <property type="entry name" value="ZapA"/>
    <property type="match status" value="1"/>
</dbReference>
<dbReference type="Gene3D" id="6.10.250.790">
    <property type="match status" value="1"/>
</dbReference>
<keyword evidence="2" id="KW-0132">Cell division</keyword>
<dbReference type="InterPro" id="IPR007838">
    <property type="entry name" value="Cell_div_ZapA-like"/>
</dbReference>
<dbReference type="Proteomes" id="UP000199800">
    <property type="component" value="Unassembled WGS sequence"/>
</dbReference>
<evidence type="ECO:0000256" key="1">
    <source>
        <dbReference type="SAM" id="Coils"/>
    </source>
</evidence>
<name>A0A1I0B4F1_9FIRM</name>
<dbReference type="InterPro" id="IPR053712">
    <property type="entry name" value="Bac_CellDiv_Activator"/>
</dbReference>
<dbReference type="RefSeq" id="WP_177180659.1">
    <property type="nucleotide sequence ID" value="NZ_FOHN01000006.1"/>
</dbReference>
<dbReference type="SUPFAM" id="SSF102829">
    <property type="entry name" value="Cell division protein ZapA-like"/>
    <property type="match status" value="1"/>
</dbReference>
<protein>
    <submittedName>
        <fullName evidence="2">Cell division protein ZapA</fullName>
    </submittedName>
</protein>
<keyword evidence="3" id="KW-1185">Reference proteome</keyword>
<dbReference type="STRING" id="29364.SAMN04487772_106147"/>
<proteinExistence type="predicted"/>
<sequence>MGTKNDAHVVINNKEFVICGYESSEYLQKVAAYLNNKIAECKEIDGYQNLERDMKNFMLEINIVDDYFKAQAKAAELEAENSRKENELYQLKHEFIALKEKLGKTKEELEQVGPAYEAAKRQIKRLEEEKRYQTKK</sequence>
<dbReference type="AlphaFoldDB" id="A0A1I0B4F1"/>